<evidence type="ECO:0000313" key="3">
    <source>
        <dbReference type="Proteomes" id="UP000199444"/>
    </source>
</evidence>
<sequence length="139" mass="15484">MANEIFGPFHSKEDAIKKVSVLELKGLKAENITIFTNKENTAELEDRTDVDVENNAIEDDGKDSFIDKIKKVMLNSQYSGLNIHEKLVQLGVSDKQASMYVDAIESGEILVIADDELKMGNDPTSDTVTLEEEVIHRNS</sequence>
<evidence type="ECO:0000313" key="2">
    <source>
        <dbReference type="EMBL" id="SDQ82524.1"/>
    </source>
</evidence>
<dbReference type="Pfam" id="PF11181">
    <property type="entry name" value="YflT"/>
    <property type="match status" value="1"/>
</dbReference>
<dbReference type="RefSeq" id="WP_092493480.1">
    <property type="nucleotide sequence ID" value="NZ_FNKD01000003.1"/>
</dbReference>
<dbReference type="AlphaFoldDB" id="A0A1H1E1B3"/>
<dbReference type="STRING" id="553311.SAMN05216231_2678"/>
<dbReference type="Proteomes" id="UP000199444">
    <property type="component" value="Unassembled WGS sequence"/>
</dbReference>
<evidence type="ECO:0000259" key="1">
    <source>
        <dbReference type="Pfam" id="PF11181"/>
    </source>
</evidence>
<reference evidence="2 3" key="1">
    <citation type="submission" date="2016-10" db="EMBL/GenBank/DDBJ databases">
        <authorList>
            <person name="de Groot N.N."/>
        </authorList>
    </citation>
    <scope>NUCLEOTIDE SEQUENCE [LARGE SCALE GENOMIC DNA]</scope>
    <source>
        <strain evidence="2 3">CGMCC 1.10449</strain>
    </source>
</reference>
<name>A0A1H1E1B3_9BACI</name>
<organism evidence="2 3">
    <name type="scientific">Virgibacillus salinus</name>
    <dbReference type="NCBI Taxonomy" id="553311"/>
    <lineage>
        <taxon>Bacteria</taxon>
        <taxon>Bacillati</taxon>
        <taxon>Bacillota</taxon>
        <taxon>Bacilli</taxon>
        <taxon>Bacillales</taxon>
        <taxon>Bacillaceae</taxon>
        <taxon>Virgibacillus</taxon>
    </lineage>
</organism>
<protein>
    <submittedName>
        <fullName evidence="2">Heat induced stress protein YflT</fullName>
    </submittedName>
</protein>
<gene>
    <name evidence="2" type="ORF">SAMN05216231_2678</name>
</gene>
<dbReference type="EMBL" id="FNKD01000003">
    <property type="protein sequence ID" value="SDQ82524.1"/>
    <property type="molecule type" value="Genomic_DNA"/>
</dbReference>
<feature type="domain" description="General stress protein 17M-like" evidence="1">
    <location>
        <begin position="7"/>
        <end position="107"/>
    </location>
</feature>
<accession>A0A1H1E1B3</accession>
<dbReference type="InterPro" id="IPR025889">
    <property type="entry name" value="GSP17M-like_dom"/>
</dbReference>
<keyword evidence="3" id="KW-1185">Reference proteome</keyword>
<proteinExistence type="predicted"/>